<name>E2AS05_CAMFO</name>
<dbReference type="Proteomes" id="UP000000311">
    <property type="component" value="Unassembled WGS sequence"/>
</dbReference>
<sequence>MARASASAQCDSVASYMDGVHVKIAEAYKPPRKFGLPAAYNNRLPDVSKLTYDFSLEKSVLEKICEWRKARQAYSKALQARLKEKRKKERKETPPSPPLDCVKQLPINAAAPETTILTPQPLSPPANDLQDHAKTNGDLDFADFDNDTSSPFDNMELKTINDMEELAQVLQPRSEWIPAVKLENIINELTIDDTSEISKEEKVDDVKTPVDSQTDEDELANVENYRSVSAIMQDLQKDLERPVMENWKPWPDLESPDSDGCATLRHDNGISSNHTKSPADTLSNMTEDDLKLVMQLSDMGFPKCRAARAVLELGRVHEKKIVEYLLAIQSLEENGIPNNYAEKALTLTQHDQSKARIYYENLCTLKDLGFHEDEVSAALVKCNFDRDKALDLLIA</sequence>
<dbReference type="EMBL" id="GL442209">
    <property type="protein sequence ID" value="EFN63779.1"/>
    <property type="molecule type" value="Genomic_DNA"/>
</dbReference>
<reference evidence="4 5" key="1">
    <citation type="journal article" date="2010" name="Science">
        <title>Genomic comparison of the ants Camponotus floridanus and Harpegnathos saltator.</title>
        <authorList>
            <person name="Bonasio R."/>
            <person name="Zhang G."/>
            <person name="Ye C."/>
            <person name="Mutti N.S."/>
            <person name="Fang X."/>
            <person name="Qin N."/>
            <person name="Donahue G."/>
            <person name="Yang P."/>
            <person name="Li Q."/>
            <person name="Li C."/>
            <person name="Zhang P."/>
            <person name="Huang Z."/>
            <person name="Berger S.L."/>
            <person name="Reinberg D."/>
            <person name="Wang J."/>
            <person name="Liebig J."/>
        </authorList>
    </citation>
    <scope>NUCLEOTIDE SEQUENCE [LARGE SCALE GENOMIC DNA]</scope>
    <source>
        <strain evidence="5">C129</strain>
    </source>
</reference>
<evidence type="ECO:0000259" key="3">
    <source>
        <dbReference type="PROSITE" id="PS51497"/>
    </source>
</evidence>
<dbReference type="InterPro" id="IPR038870">
    <property type="entry name" value="UBAP1"/>
</dbReference>
<dbReference type="AlphaFoldDB" id="E2AS05"/>
<dbReference type="GO" id="GO:0043130">
    <property type="term" value="F:ubiquitin binding"/>
    <property type="evidence" value="ECO:0007669"/>
    <property type="project" value="InterPro"/>
</dbReference>
<dbReference type="InterPro" id="IPR015940">
    <property type="entry name" value="UBA"/>
</dbReference>
<protein>
    <submittedName>
        <fullName evidence="4">Ubiquitin-associated protein 1</fullName>
    </submittedName>
</protein>
<dbReference type="SUPFAM" id="SSF46934">
    <property type="entry name" value="UBA-like"/>
    <property type="match status" value="1"/>
</dbReference>
<dbReference type="Gene3D" id="1.20.120.1920">
    <property type="entry name" value="UBAP1 SOUBA domain"/>
    <property type="match status" value="1"/>
</dbReference>
<dbReference type="FunCoup" id="E2AS05">
    <property type="interactions" value="357"/>
</dbReference>
<dbReference type="KEGG" id="cfo:105255433"/>
<accession>E2AS05</accession>
<feature type="domain" description="UMA" evidence="3">
    <location>
        <begin position="17"/>
        <end position="61"/>
    </location>
</feature>
<feature type="domain" description="UBA" evidence="2">
    <location>
        <begin position="349"/>
        <end position="395"/>
    </location>
</feature>
<evidence type="ECO:0000313" key="4">
    <source>
        <dbReference type="EMBL" id="EFN63779.1"/>
    </source>
</evidence>
<dbReference type="PROSITE" id="PS50030">
    <property type="entry name" value="UBA"/>
    <property type="match status" value="1"/>
</dbReference>
<feature type="region of interest" description="Disordered" evidence="1">
    <location>
        <begin position="116"/>
        <end position="150"/>
    </location>
</feature>
<dbReference type="InParanoid" id="E2AS05"/>
<evidence type="ECO:0000256" key="1">
    <source>
        <dbReference type="SAM" id="MobiDB-lite"/>
    </source>
</evidence>
<keyword evidence="5" id="KW-1185">Reference proteome</keyword>
<dbReference type="STRING" id="104421.E2AS05"/>
<dbReference type="InterPro" id="IPR023340">
    <property type="entry name" value="UMA"/>
</dbReference>
<feature type="region of interest" description="Disordered" evidence="1">
    <location>
        <begin position="81"/>
        <end position="103"/>
    </location>
</feature>
<dbReference type="OrthoDB" id="2018023at2759"/>
<gene>
    <name evidence="4" type="ORF">EAG_10116</name>
</gene>
<dbReference type="PANTHER" id="PTHR15960:SF5">
    <property type="entry name" value="LD44032P"/>
    <property type="match status" value="1"/>
</dbReference>
<dbReference type="GO" id="GO:0043162">
    <property type="term" value="P:ubiquitin-dependent protein catabolic process via the multivesicular body sorting pathway"/>
    <property type="evidence" value="ECO:0007669"/>
    <property type="project" value="InterPro"/>
</dbReference>
<dbReference type="InterPro" id="IPR042575">
    <property type="entry name" value="UBAP1_C"/>
</dbReference>
<dbReference type="GO" id="GO:0000813">
    <property type="term" value="C:ESCRT I complex"/>
    <property type="evidence" value="ECO:0007669"/>
    <property type="project" value="InterPro"/>
</dbReference>
<dbReference type="PROSITE" id="PS51497">
    <property type="entry name" value="UMA"/>
    <property type="match status" value="1"/>
</dbReference>
<dbReference type="PANTHER" id="PTHR15960">
    <property type="entry name" value="LD44032P"/>
    <property type="match status" value="1"/>
</dbReference>
<proteinExistence type="predicted"/>
<dbReference type="InterPro" id="IPR009060">
    <property type="entry name" value="UBA-like_sf"/>
</dbReference>
<evidence type="ECO:0000259" key="2">
    <source>
        <dbReference type="PROSITE" id="PS50030"/>
    </source>
</evidence>
<organism evidence="5">
    <name type="scientific">Camponotus floridanus</name>
    <name type="common">Florida carpenter ant</name>
    <dbReference type="NCBI Taxonomy" id="104421"/>
    <lineage>
        <taxon>Eukaryota</taxon>
        <taxon>Metazoa</taxon>
        <taxon>Ecdysozoa</taxon>
        <taxon>Arthropoda</taxon>
        <taxon>Hexapoda</taxon>
        <taxon>Insecta</taxon>
        <taxon>Pterygota</taxon>
        <taxon>Neoptera</taxon>
        <taxon>Endopterygota</taxon>
        <taxon>Hymenoptera</taxon>
        <taxon>Apocrita</taxon>
        <taxon>Aculeata</taxon>
        <taxon>Formicoidea</taxon>
        <taxon>Formicidae</taxon>
        <taxon>Formicinae</taxon>
        <taxon>Camponotus</taxon>
    </lineage>
</organism>
<evidence type="ECO:0000313" key="5">
    <source>
        <dbReference type="Proteomes" id="UP000000311"/>
    </source>
</evidence>
<dbReference type="OMA" id="ENWKPWP"/>
<dbReference type="CDD" id="cd14316">
    <property type="entry name" value="UBA2_UBAP1_like"/>
    <property type="match status" value="1"/>
</dbReference>